<dbReference type="EMBL" id="JBAKIA010000009">
    <property type="protein sequence ID" value="MEJ8475072.1"/>
    <property type="molecule type" value="Genomic_DNA"/>
</dbReference>
<comment type="caution">
    <text evidence="2">The sequence shown here is derived from an EMBL/GenBank/DDBJ whole genome shotgun (WGS) entry which is preliminary data.</text>
</comment>
<dbReference type="GO" id="GO:0016787">
    <property type="term" value="F:hydrolase activity"/>
    <property type="evidence" value="ECO:0007669"/>
    <property type="project" value="UniProtKB-KW"/>
</dbReference>
<dbReference type="Proteomes" id="UP001385499">
    <property type="component" value="Unassembled WGS sequence"/>
</dbReference>
<feature type="domain" description="AB hydrolase-1" evidence="1">
    <location>
        <begin position="20"/>
        <end position="248"/>
    </location>
</feature>
<dbReference type="PANTHER" id="PTHR43433">
    <property type="entry name" value="HYDROLASE, ALPHA/BETA FOLD FAMILY PROTEIN"/>
    <property type="match status" value="1"/>
</dbReference>
<name>A0ABU8TLM9_9HYPH</name>
<dbReference type="RefSeq" id="WP_340274956.1">
    <property type="nucleotide sequence ID" value="NZ_JBAKIA010000009.1"/>
</dbReference>
<proteinExistence type="predicted"/>
<keyword evidence="2" id="KW-0378">Hydrolase</keyword>
<dbReference type="PRINTS" id="PR00111">
    <property type="entry name" value="ABHYDROLASE"/>
</dbReference>
<dbReference type="InterPro" id="IPR029058">
    <property type="entry name" value="AB_hydrolase_fold"/>
</dbReference>
<reference evidence="2 3" key="1">
    <citation type="submission" date="2024-02" db="EMBL/GenBank/DDBJ databases">
        <title>Roseibium algae sp. nov., isolated from marine alga (Grateloupia sp.), showing potential in myo-inositol conversion.</title>
        <authorList>
            <person name="Wang Y."/>
        </authorList>
    </citation>
    <scope>NUCLEOTIDE SEQUENCE [LARGE SCALE GENOMIC DNA]</scope>
    <source>
        <strain evidence="2 3">H3510</strain>
    </source>
</reference>
<dbReference type="InterPro" id="IPR000073">
    <property type="entry name" value="AB_hydrolase_1"/>
</dbReference>
<evidence type="ECO:0000313" key="2">
    <source>
        <dbReference type="EMBL" id="MEJ8475072.1"/>
    </source>
</evidence>
<dbReference type="Gene3D" id="3.40.50.1820">
    <property type="entry name" value="alpha/beta hydrolase"/>
    <property type="match status" value="1"/>
</dbReference>
<sequence length="262" mass="27998">MHFTTFEGVQVGYRKNGEGPALVLVHGTGGDGVGNWEDVTKELSKEFEVIRPDCSGSGHTEDDGRDLTVGYFAAQVLAAVDHAGIQRFALVGFSLGAAVAAHIAAAHSERISALVLISGFAKPDPRLKVQFELWRDLIRSDREAMARLVLLTGFSPDGLSSWGFEGVEQAVRNMVETQNWDGMSRQTEVDLALDVDDALKRIEAPTLVVGGSHDHMVPPAHAKSLAASISGASYLELPTGHLAPIESPDLIAETINVFLSSA</sequence>
<dbReference type="SUPFAM" id="SSF53474">
    <property type="entry name" value="alpha/beta-Hydrolases"/>
    <property type="match status" value="1"/>
</dbReference>
<dbReference type="PANTHER" id="PTHR43433:SF5">
    <property type="entry name" value="AB HYDROLASE-1 DOMAIN-CONTAINING PROTEIN"/>
    <property type="match status" value="1"/>
</dbReference>
<gene>
    <name evidence="2" type="ORF">V6575_13315</name>
</gene>
<dbReference type="Pfam" id="PF00561">
    <property type="entry name" value="Abhydrolase_1"/>
    <property type="match status" value="1"/>
</dbReference>
<evidence type="ECO:0000313" key="3">
    <source>
        <dbReference type="Proteomes" id="UP001385499"/>
    </source>
</evidence>
<protein>
    <submittedName>
        <fullName evidence="2">Alpha/beta hydrolase</fullName>
    </submittedName>
</protein>
<accession>A0ABU8TLM9</accession>
<evidence type="ECO:0000259" key="1">
    <source>
        <dbReference type="Pfam" id="PF00561"/>
    </source>
</evidence>
<organism evidence="2 3">
    <name type="scientific">Roseibium algae</name>
    <dbReference type="NCBI Taxonomy" id="3123038"/>
    <lineage>
        <taxon>Bacteria</taxon>
        <taxon>Pseudomonadati</taxon>
        <taxon>Pseudomonadota</taxon>
        <taxon>Alphaproteobacteria</taxon>
        <taxon>Hyphomicrobiales</taxon>
        <taxon>Stappiaceae</taxon>
        <taxon>Roseibium</taxon>
    </lineage>
</organism>
<dbReference type="InterPro" id="IPR050471">
    <property type="entry name" value="AB_hydrolase"/>
</dbReference>
<keyword evidence="3" id="KW-1185">Reference proteome</keyword>